<dbReference type="AlphaFoldDB" id="A0A848NXL6"/>
<proteinExistence type="predicted"/>
<organism evidence="2 3">
    <name type="scientific">Ralstonia insidiosa</name>
    <dbReference type="NCBI Taxonomy" id="190721"/>
    <lineage>
        <taxon>Bacteria</taxon>
        <taxon>Pseudomonadati</taxon>
        <taxon>Pseudomonadota</taxon>
        <taxon>Betaproteobacteria</taxon>
        <taxon>Burkholderiales</taxon>
        <taxon>Burkholderiaceae</taxon>
        <taxon>Ralstonia</taxon>
    </lineage>
</organism>
<evidence type="ECO:0000313" key="3">
    <source>
        <dbReference type="Proteomes" id="UP000575469"/>
    </source>
</evidence>
<comment type="caution">
    <text evidence="2">The sequence shown here is derived from an EMBL/GenBank/DDBJ whole genome shotgun (WGS) entry which is preliminary data.</text>
</comment>
<accession>A0A848NXL6</accession>
<sequence length="203" mass="21819">MRLQTFCLIAALAAPAFGAEWQQEPKSFRSIALGQPLAEQYPECGRDKAGKYTVAPQDTCWQSNGKPNRYAYNSVIADVFNLADIGVGDTSVKGLHGTSVSLIDGRVESVFLTFDSARFASFADLMTKRFGAPQARATQAYITGAGITVDGQTLVWEGNSVSITLTQFYGRIGLSRLDVDTSKFSALKKAAGDDTSKATVNNL</sequence>
<gene>
    <name evidence="2" type="ORF">HGR00_04780</name>
</gene>
<name>A0A848NXL6_9RALS</name>
<evidence type="ECO:0000313" key="2">
    <source>
        <dbReference type="EMBL" id="NMV37216.1"/>
    </source>
</evidence>
<protein>
    <submittedName>
        <fullName evidence="2">Uncharacterized protein</fullName>
    </submittedName>
</protein>
<dbReference type="EMBL" id="JABBZM010000003">
    <property type="protein sequence ID" value="NMV37216.1"/>
    <property type="molecule type" value="Genomic_DNA"/>
</dbReference>
<dbReference type="RefSeq" id="WP_169339403.1">
    <property type="nucleotide sequence ID" value="NZ_JABBZM010000003.1"/>
</dbReference>
<keyword evidence="1" id="KW-0732">Signal</keyword>
<reference evidence="2 3" key="1">
    <citation type="submission" date="2020-04" db="EMBL/GenBank/DDBJ databases">
        <title>Ralstonia insidiosa genome sequencing and assembly.</title>
        <authorList>
            <person name="Martins R.C.R."/>
            <person name="Perdigao-Neto L.V."/>
            <person name="Levin A.S.S."/>
            <person name="Costa S.F."/>
        </authorList>
    </citation>
    <scope>NUCLEOTIDE SEQUENCE [LARGE SCALE GENOMIC DNA]</scope>
    <source>
        <strain evidence="2 3">5047</strain>
    </source>
</reference>
<feature type="chain" id="PRO_5032370957" evidence="1">
    <location>
        <begin position="19"/>
        <end position="203"/>
    </location>
</feature>
<evidence type="ECO:0000256" key="1">
    <source>
        <dbReference type="SAM" id="SignalP"/>
    </source>
</evidence>
<feature type="signal peptide" evidence="1">
    <location>
        <begin position="1"/>
        <end position="18"/>
    </location>
</feature>
<dbReference type="Proteomes" id="UP000575469">
    <property type="component" value="Unassembled WGS sequence"/>
</dbReference>